<dbReference type="EMBL" id="SBKQ01000006">
    <property type="protein sequence ID" value="RXR32533.1"/>
    <property type="molecule type" value="Genomic_DNA"/>
</dbReference>
<proteinExistence type="predicted"/>
<dbReference type="InterPro" id="IPR025737">
    <property type="entry name" value="FApF"/>
</dbReference>
<feature type="compositionally biased region" description="Basic and acidic residues" evidence="1">
    <location>
        <begin position="311"/>
        <end position="320"/>
    </location>
</feature>
<dbReference type="Proteomes" id="UP000289734">
    <property type="component" value="Unassembled WGS sequence"/>
</dbReference>
<accession>A0A4Q1KQV7</accession>
<evidence type="ECO:0000256" key="1">
    <source>
        <dbReference type="SAM" id="MobiDB-lite"/>
    </source>
</evidence>
<keyword evidence="2" id="KW-0732">Signal</keyword>
<evidence type="ECO:0000313" key="4">
    <source>
        <dbReference type="Proteomes" id="UP000289734"/>
    </source>
</evidence>
<comment type="caution">
    <text evidence="3">The sequence shown here is derived from an EMBL/GenBank/DDBJ whole genome shotgun (WGS) entry which is preliminary data.</text>
</comment>
<keyword evidence="4" id="KW-1185">Reference proteome</keyword>
<evidence type="ECO:0000256" key="2">
    <source>
        <dbReference type="SAM" id="SignalP"/>
    </source>
</evidence>
<reference evidence="4" key="1">
    <citation type="submission" date="2019-01" db="EMBL/GenBank/DDBJ databases">
        <title>Cytophagaceae bacterium strain CAR-16.</title>
        <authorList>
            <person name="Chen W.-M."/>
        </authorList>
    </citation>
    <scope>NUCLEOTIDE SEQUENCE [LARGE SCALE GENOMIC DNA]</scope>
    <source>
        <strain evidence="4">ICH-30</strain>
    </source>
</reference>
<dbReference type="OrthoDB" id="1421312at2"/>
<organism evidence="3 4">
    <name type="scientific">Flavobacterium piscinae</name>
    <dbReference type="NCBI Taxonomy" id="2506424"/>
    <lineage>
        <taxon>Bacteria</taxon>
        <taxon>Pseudomonadati</taxon>
        <taxon>Bacteroidota</taxon>
        <taxon>Flavobacteriia</taxon>
        <taxon>Flavobacteriales</taxon>
        <taxon>Flavobacteriaceae</taxon>
        <taxon>Flavobacterium</taxon>
    </lineage>
</organism>
<gene>
    <name evidence="3" type="ORF">EQG68_06825</name>
</gene>
<evidence type="ECO:0000313" key="3">
    <source>
        <dbReference type="EMBL" id="RXR32533.1"/>
    </source>
</evidence>
<feature type="compositionally biased region" description="Basic residues" evidence="1">
    <location>
        <begin position="299"/>
        <end position="310"/>
    </location>
</feature>
<feature type="signal peptide" evidence="2">
    <location>
        <begin position="1"/>
        <end position="21"/>
    </location>
</feature>
<dbReference type="AlphaFoldDB" id="A0A4Q1KQV7"/>
<name>A0A4Q1KQV7_9FLAO</name>
<dbReference type="Pfam" id="PF13557">
    <property type="entry name" value="Phenol_MetA_deg"/>
    <property type="match status" value="1"/>
</dbReference>
<feature type="chain" id="PRO_5020517619" evidence="2">
    <location>
        <begin position="22"/>
        <end position="320"/>
    </location>
</feature>
<protein>
    <submittedName>
        <fullName evidence="3">Transporter</fullName>
    </submittedName>
</protein>
<sequence>MKKMNSLLHIAFVFSFSSLLAQHTDMINSNRPGLSMAAFSVGKNVFQMESGIYGIREDHNLSRYNSNGFGVDLDLRYGFLFEQLEVIGNFKYQYDKYFSPLVETTRSGFRATTFGAKYLIYDPFKKGEDKPNLYSWKANHKFKWKQFIPAVGVYVGMNFGFANEDYAFPDEPSMSPKIMVIAQNHFGTRWVLVTNIFYDKFTTDYKSLGYILTLTRGFNQKWSGFIENQGIKGDYYSDSIFRIGAAYLLQNNLQIDASISKNFKDTPDILYGGVGVSWRFDKKYKPVKIESDEDGGKRVDKKKKDKKEKKKRIDEVEGGE</sequence>
<feature type="region of interest" description="Disordered" evidence="1">
    <location>
        <begin position="290"/>
        <end position="320"/>
    </location>
</feature>